<protein>
    <submittedName>
        <fullName evidence="1">Uncharacterized protein</fullName>
    </submittedName>
</protein>
<accession>A0A2T8IDM3</accession>
<dbReference type="AlphaFoldDB" id="A0A2T8IDM3"/>
<sequence>MPAHRPFSHRLHLIDSAYLVGAVAVLVTVPGPASLAWGITASEYAALRCCADQPSSPPHVSPHVPCSCAPGGGRHGSGGHQITD</sequence>
<name>A0A2T8IDM3_9POAL</name>
<dbReference type="Gramene" id="PVH35781">
    <property type="protein sequence ID" value="PVH35781"/>
    <property type="gene ID" value="PAHAL_7G276200"/>
</dbReference>
<dbReference type="Proteomes" id="UP000243499">
    <property type="component" value="Chromosome 7"/>
</dbReference>
<reference evidence="1" key="1">
    <citation type="submission" date="2018-04" db="EMBL/GenBank/DDBJ databases">
        <title>WGS assembly of Panicum hallii.</title>
        <authorList>
            <person name="Lovell J."/>
            <person name="Jenkins J."/>
            <person name="Lowry D."/>
            <person name="Mamidi S."/>
            <person name="Sreedasyam A."/>
            <person name="Weng X."/>
            <person name="Barry K."/>
            <person name="Bonette J."/>
            <person name="Campitelli B."/>
            <person name="Daum C."/>
            <person name="Gordon S."/>
            <person name="Gould B."/>
            <person name="Lipzen A."/>
            <person name="Macqueen A."/>
            <person name="Palacio-Mejia J."/>
            <person name="Plott C."/>
            <person name="Shakirov E."/>
            <person name="Shu S."/>
            <person name="Yoshinaga Y."/>
            <person name="Zane M."/>
            <person name="Rokhsar D."/>
            <person name="Grimwood J."/>
            <person name="Schmutz J."/>
            <person name="Juenger T."/>
        </authorList>
    </citation>
    <scope>NUCLEOTIDE SEQUENCE [LARGE SCALE GENOMIC DNA]</scope>
    <source>
        <strain evidence="1">FIL2</strain>
    </source>
</reference>
<proteinExistence type="predicted"/>
<evidence type="ECO:0000313" key="1">
    <source>
        <dbReference type="EMBL" id="PVH35781.1"/>
    </source>
</evidence>
<dbReference type="EMBL" id="CM008052">
    <property type="protein sequence ID" value="PVH35781.1"/>
    <property type="molecule type" value="Genomic_DNA"/>
</dbReference>
<gene>
    <name evidence="1" type="ORF">PAHAL_7G276200</name>
</gene>
<organism evidence="1">
    <name type="scientific">Panicum hallii</name>
    <dbReference type="NCBI Taxonomy" id="206008"/>
    <lineage>
        <taxon>Eukaryota</taxon>
        <taxon>Viridiplantae</taxon>
        <taxon>Streptophyta</taxon>
        <taxon>Embryophyta</taxon>
        <taxon>Tracheophyta</taxon>
        <taxon>Spermatophyta</taxon>
        <taxon>Magnoliopsida</taxon>
        <taxon>Liliopsida</taxon>
        <taxon>Poales</taxon>
        <taxon>Poaceae</taxon>
        <taxon>PACMAD clade</taxon>
        <taxon>Panicoideae</taxon>
        <taxon>Panicodae</taxon>
        <taxon>Paniceae</taxon>
        <taxon>Panicinae</taxon>
        <taxon>Panicum</taxon>
        <taxon>Panicum sect. Panicum</taxon>
    </lineage>
</organism>